<keyword evidence="1" id="KW-0175">Coiled coil</keyword>
<feature type="region of interest" description="Disordered" evidence="2">
    <location>
        <begin position="1"/>
        <end position="71"/>
    </location>
</feature>
<feature type="coiled-coil region" evidence="1">
    <location>
        <begin position="114"/>
        <end position="165"/>
    </location>
</feature>
<comment type="caution">
    <text evidence="3">The sequence shown here is derived from an EMBL/GenBank/DDBJ whole genome shotgun (WGS) entry which is preliminary data.</text>
</comment>
<sequence length="406" mass="45159">MCSRRSAEPPKLDYKMPASEIKQRKRGANETKQGKQLEEEREPPPGPSGDTSGGRKAAEMDGAASSQWSSAGRAGPRVSAALWVAVCLGLAWFALHQNGRLAELEQKCGRAAELLELRERVTHLSDKLDSSEDDVQGAFSSRSLGAQLEQEISSLRAAIVEEQDRESSASRDIQALSERFMNVTEAWQGGLEHVAEDMGTLRAEARAAHGLAAQRVNQAEARLRSLEERLEEVEEGTRRNARALERTEEDDILRVRDLLDWNTEQLRKLEEQQRGLVRRDAELRYKLEEHLSRAQRREEQLPAVKECVHTILLLSAKLGATQRRVEELTLQVLDVEGSMLKIVSEILELRQTLDTLQKGGSAIEIKSDLSVFKETGTGLQGDSMEDGTEHGPLSQQEAPEETTRGA</sequence>
<dbReference type="Proteomes" id="UP000034805">
    <property type="component" value="Unassembled WGS sequence"/>
</dbReference>
<dbReference type="InterPro" id="IPR024152">
    <property type="entry name" value="Inh_kappa-B_kinase-int"/>
</dbReference>
<gene>
    <name evidence="3" type="ORF">Z043_115126</name>
</gene>
<proteinExistence type="predicted"/>
<evidence type="ECO:0000313" key="3">
    <source>
        <dbReference type="EMBL" id="KPP66382.1"/>
    </source>
</evidence>
<dbReference type="PANTHER" id="PTHR21734">
    <property type="entry name" value="INHIBITOR OF NUCLEAR FACTOR KAPPA-B KINASE-INTERACTING PROTEIN"/>
    <property type="match status" value="1"/>
</dbReference>
<protein>
    <recommendedName>
        <fullName evidence="5">Inhibitor of nuclear factor kappa-B kinase-interacting protein-like</fullName>
    </recommendedName>
</protein>
<evidence type="ECO:0000313" key="4">
    <source>
        <dbReference type="Proteomes" id="UP000034805"/>
    </source>
</evidence>
<dbReference type="PANTHER" id="PTHR21734:SF11">
    <property type="entry name" value="INHIBITOR OF NUCLEAR FACTOR KAPPA-B KINASE-INTERACTING PROTEIN"/>
    <property type="match status" value="1"/>
</dbReference>
<dbReference type="EMBL" id="JARO02005678">
    <property type="protein sequence ID" value="KPP66382.1"/>
    <property type="molecule type" value="Genomic_DNA"/>
</dbReference>
<reference evidence="3 4" key="1">
    <citation type="submission" date="2015-08" db="EMBL/GenBank/DDBJ databases">
        <title>The genome of the Asian arowana (Scleropages formosus).</title>
        <authorList>
            <person name="Tan M.H."/>
            <person name="Gan H.M."/>
            <person name="Croft L.J."/>
            <person name="Austin C.M."/>
        </authorList>
    </citation>
    <scope>NUCLEOTIDE SEQUENCE [LARGE SCALE GENOMIC DNA]</scope>
    <source>
        <strain evidence="3">Aro1</strain>
    </source>
</reference>
<name>A0A0P7UXF9_SCLFO</name>
<feature type="compositionally biased region" description="Basic and acidic residues" evidence="2">
    <location>
        <begin position="27"/>
        <end position="38"/>
    </location>
</feature>
<organism evidence="3 4">
    <name type="scientific">Scleropages formosus</name>
    <name type="common">Asian bonytongue</name>
    <name type="synonym">Osteoglossum formosum</name>
    <dbReference type="NCBI Taxonomy" id="113540"/>
    <lineage>
        <taxon>Eukaryota</taxon>
        <taxon>Metazoa</taxon>
        <taxon>Chordata</taxon>
        <taxon>Craniata</taxon>
        <taxon>Vertebrata</taxon>
        <taxon>Euteleostomi</taxon>
        <taxon>Actinopterygii</taxon>
        <taxon>Neopterygii</taxon>
        <taxon>Teleostei</taxon>
        <taxon>Osteoglossocephala</taxon>
        <taxon>Osteoglossomorpha</taxon>
        <taxon>Osteoglossiformes</taxon>
        <taxon>Osteoglossidae</taxon>
        <taxon>Scleropages</taxon>
    </lineage>
</organism>
<evidence type="ECO:0000256" key="1">
    <source>
        <dbReference type="SAM" id="Coils"/>
    </source>
</evidence>
<feature type="coiled-coil region" evidence="1">
    <location>
        <begin position="209"/>
        <end position="247"/>
    </location>
</feature>
<feature type="compositionally biased region" description="Basic and acidic residues" evidence="2">
    <location>
        <begin position="1"/>
        <end position="14"/>
    </location>
</feature>
<feature type="region of interest" description="Disordered" evidence="2">
    <location>
        <begin position="374"/>
        <end position="406"/>
    </location>
</feature>
<evidence type="ECO:0000256" key="2">
    <source>
        <dbReference type="SAM" id="MobiDB-lite"/>
    </source>
</evidence>
<dbReference type="STRING" id="113540.ENSSFOP00015000814"/>
<accession>A0A0P7UXF9</accession>
<dbReference type="AlphaFoldDB" id="A0A0P7UXF9"/>
<evidence type="ECO:0008006" key="5">
    <source>
        <dbReference type="Google" id="ProtNLM"/>
    </source>
</evidence>